<comment type="caution">
    <text evidence="2">The sequence shown here is derived from an EMBL/GenBank/DDBJ whole genome shotgun (WGS) entry which is preliminary data.</text>
</comment>
<feature type="transmembrane region" description="Helical" evidence="1">
    <location>
        <begin position="35"/>
        <end position="65"/>
    </location>
</feature>
<name>A0A813J899_POLGL</name>
<keyword evidence="1" id="KW-1133">Transmembrane helix</keyword>
<evidence type="ECO:0000256" key="1">
    <source>
        <dbReference type="SAM" id="Phobius"/>
    </source>
</evidence>
<reference evidence="2" key="1">
    <citation type="submission" date="2021-02" db="EMBL/GenBank/DDBJ databases">
        <authorList>
            <person name="Dougan E. K."/>
            <person name="Rhodes N."/>
            <person name="Thang M."/>
            <person name="Chan C."/>
        </authorList>
    </citation>
    <scope>NUCLEOTIDE SEQUENCE</scope>
</reference>
<dbReference type="Proteomes" id="UP000626109">
    <property type="component" value="Unassembled WGS sequence"/>
</dbReference>
<sequence>MQGVSWLFFVLCCSCNMFLRLALSSADQHLLNCRVLLQCLWSLLFASVSCLIGRLMFALVFVFVFDCMFARAFVVFCDAVLTSVAGIACLFVDVACLLLLLLLLLFLLL</sequence>
<dbReference type="AlphaFoldDB" id="A0A813J899"/>
<dbReference type="EMBL" id="CAJNNW010020442">
    <property type="protein sequence ID" value="CAE8666254.1"/>
    <property type="molecule type" value="Genomic_DNA"/>
</dbReference>
<protein>
    <submittedName>
        <fullName evidence="2">Uncharacterized protein</fullName>
    </submittedName>
</protein>
<feature type="transmembrane region" description="Helical" evidence="1">
    <location>
        <begin position="85"/>
        <end position="108"/>
    </location>
</feature>
<gene>
    <name evidence="2" type="ORF">PGLA2088_LOCUS16204</name>
</gene>
<organism evidence="2 3">
    <name type="scientific">Polarella glacialis</name>
    <name type="common">Dinoflagellate</name>
    <dbReference type="NCBI Taxonomy" id="89957"/>
    <lineage>
        <taxon>Eukaryota</taxon>
        <taxon>Sar</taxon>
        <taxon>Alveolata</taxon>
        <taxon>Dinophyceae</taxon>
        <taxon>Suessiales</taxon>
        <taxon>Suessiaceae</taxon>
        <taxon>Polarella</taxon>
    </lineage>
</organism>
<proteinExistence type="predicted"/>
<evidence type="ECO:0000313" key="2">
    <source>
        <dbReference type="EMBL" id="CAE8666254.1"/>
    </source>
</evidence>
<keyword evidence="1" id="KW-0472">Membrane</keyword>
<evidence type="ECO:0000313" key="3">
    <source>
        <dbReference type="Proteomes" id="UP000626109"/>
    </source>
</evidence>
<feature type="transmembrane region" description="Helical" evidence="1">
    <location>
        <begin position="6"/>
        <end position="23"/>
    </location>
</feature>
<keyword evidence="1" id="KW-0812">Transmembrane</keyword>
<accession>A0A813J899</accession>